<keyword evidence="5" id="KW-0812">Transmembrane</keyword>
<evidence type="ECO:0000313" key="8">
    <source>
        <dbReference type="Proteomes" id="UP001153620"/>
    </source>
</evidence>
<keyword evidence="5" id="KW-0472">Membrane</keyword>
<dbReference type="OrthoDB" id="671595at2759"/>
<dbReference type="InterPro" id="IPR036186">
    <property type="entry name" value="Serpin_sf"/>
</dbReference>
<reference evidence="7" key="1">
    <citation type="submission" date="2022-01" db="EMBL/GenBank/DDBJ databases">
        <authorList>
            <person name="King R."/>
        </authorList>
    </citation>
    <scope>NUCLEOTIDE SEQUENCE</scope>
</reference>
<evidence type="ECO:0000313" key="7">
    <source>
        <dbReference type="EMBL" id="CAG9810582.1"/>
    </source>
</evidence>
<dbReference type="Gene3D" id="2.30.39.10">
    <property type="entry name" value="Alpha-1-antitrypsin, domain 1"/>
    <property type="match status" value="1"/>
</dbReference>
<dbReference type="PANTHER" id="PTHR11461">
    <property type="entry name" value="SERINE PROTEASE INHIBITOR, SERPIN"/>
    <property type="match status" value="1"/>
</dbReference>
<keyword evidence="8" id="KW-1185">Reference proteome</keyword>
<dbReference type="SMART" id="SM00093">
    <property type="entry name" value="SERPIN"/>
    <property type="match status" value="1"/>
</dbReference>
<dbReference type="GO" id="GO:0004867">
    <property type="term" value="F:serine-type endopeptidase inhibitor activity"/>
    <property type="evidence" value="ECO:0007669"/>
    <property type="project" value="UniProtKB-KW"/>
</dbReference>
<gene>
    <name evidence="7" type="ORF">CHIRRI_LOCUS13395</name>
</gene>
<feature type="domain" description="Serpin" evidence="6">
    <location>
        <begin position="9"/>
        <end position="356"/>
    </location>
</feature>
<dbReference type="Proteomes" id="UP001153620">
    <property type="component" value="Chromosome 4"/>
</dbReference>
<dbReference type="InterPro" id="IPR042185">
    <property type="entry name" value="Serpin_sf_2"/>
</dbReference>
<keyword evidence="3" id="KW-0722">Serine protease inhibitor</keyword>
<dbReference type="InterPro" id="IPR023796">
    <property type="entry name" value="Serpin_dom"/>
</dbReference>
<dbReference type="GO" id="GO:0005615">
    <property type="term" value="C:extracellular space"/>
    <property type="evidence" value="ECO:0007669"/>
    <property type="project" value="InterPro"/>
</dbReference>
<dbReference type="Pfam" id="PF00079">
    <property type="entry name" value="Serpin"/>
    <property type="match status" value="1"/>
</dbReference>
<organism evidence="7 8">
    <name type="scientific">Chironomus riparius</name>
    <dbReference type="NCBI Taxonomy" id="315576"/>
    <lineage>
        <taxon>Eukaryota</taxon>
        <taxon>Metazoa</taxon>
        <taxon>Ecdysozoa</taxon>
        <taxon>Arthropoda</taxon>
        <taxon>Hexapoda</taxon>
        <taxon>Insecta</taxon>
        <taxon>Pterygota</taxon>
        <taxon>Neoptera</taxon>
        <taxon>Endopterygota</taxon>
        <taxon>Diptera</taxon>
        <taxon>Nematocera</taxon>
        <taxon>Chironomoidea</taxon>
        <taxon>Chironomidae</taxon>
        <taxon>Chironominae</taxon>
        <taxon>Chironomus</taxon>
    </lineage>
</organism>
<proteinExistence type="inferred from homology"/>
<dbReference type="PANTHER" id="PTHR11461:SF211">
    <property type="entry name" value="GH10112P-RELATED"/>
    <property type="match status" value="1"/>
</dbReference>
<protein>
    <recommendedName>
        <fullName evidence="6">Serpin domain-containing protein</fullName>
    </recommendedName>
</protein>
<evidence type="ECO:0000256" key="3">
    <source>
        <dbReference type="ARBA" id="ARBA00022900"/>
    </source>
</evidence>
<reference evidence="7" key="2">
    <citation type="submission" date="2022-10" db="EMBL/GenBank/DDBJ databases">
        <authorList>
            <consortium name="ENA_rothamsted_submissions"/>
            <consortium name="culmorum"/>
            <person name="King R."/>
        </authorList>
    </citation>
    <scope>NUCLEOTIDE SEQUENCE</scope>
</reference>
<dbReference type="SUPFAM" id="SSF56574">
    <property type="entry name" value="Serpins"/>
    <property type="match status" value="1"/>
</dbReference>
<name>A0A9N9S476_9DIPT</name>
<evidence type="ECO:0000259" key="6">
    <source>
        <dbReference type="SMART" id="SM00093"/>
    </source>
</evidence>
<evidence type="ECO:0000256" key="1">
    <source>
        <dbReference type="ARBA" id="ARBA00009500"/>
    </source>
</evidence>
<sequence length="465" mass="51989">MKSRQSFALNLYKNSREPVNVVMSPISMDYALNVLFLGATKETLTSLKTGLEYPKKFSLRIIESKLQAWTQTVGDTGGVEMVTKLYVNKTVQTMKNYTSRIQKALNATTESIAFANNIQSAKKINDWIAYATHNLIQNLIPSRMINKATKMLIVNCIYFKANWQVPFKKSSTFSGGFKSIDGKTIPVEYMTRTGFFDYSPSVAELNGAAAVSIEYKDSNASMLFILPPADTDVESWIGSISKVDWDVVGSSLNNSNLNVTIPKFNITYLRDMTDAVKAMSMDPIFHENATFDKMFTKKHRAGSNVCNILQKAVISVDEEGTIAAAVSAVGFFLIGAETVCAVICLFFIHGIRKKKPEYLLPFTFKNAGISLIFILYGACFLNLLGIIGVFYMLVAISNYSLYDEILDENHRKLTIAQMEMQSIHPVAVPVYQCDYCPAVNEQWVPSSCDIVTYGHMFPNRARYCN</sequence>
<evidence type="ECO:0000256" key="4">
    <source>
        <dbReference type="RuleBase" id="RU000411"/>
    </source>
</evidence>
<dbReference type="InterPro" id="IPR042178">
    <property type="entry name" value="Serpin_sf_1"/>
</dbReference>
<dbReference type="InterPro" id="IPR000215">
    <property type="entry name" value="Serpin_fam"/>
</dbReference>
<dbReference type="Gene3D" id="3.30.497.10">
    <property type="entry name" value="Antithrombin, subunit I, domain 2"/>
    <property type="match status" value="1"/>
</dbReference>
<feature type="transmembrane region" description="Helical" evidence="5">
    <location>
        <begin position="322"/>
        <end position="348"/>
    </location>
</feature>
<dbReference type="EMBL" id="OU895880">
    <property type="protein sequence ID" value="CAG9810582.1"/>
    <property type="molecule type" value="Genomic_DNA"/>
</dbReference>
<feature type="transmembrane region" description="Helical" evidence="5">
    <location>
        <begin position="369"/>
        <end position="394"/>
    </location>
</feature>
<dbReference type="CDD" id="cd00172">
    <property type="entry name" value="serpin"/>
    <property type="match status" value="1"/>
</dbReference>
<keyword evidence="2" id="KW-0646">Protease inhibitor</keyword>
<keyword evidence="5" id="KW-1133">Transmembrane helix</keyword>
<evidence type="ECO:0000256" key="5">
    <source>
        <dbReference type="SAM" id="Phobius"/>
    </source>
</evidence>
<dbReference type="AlphaFoldDB" id="A0A9N9S476"/>
<accession>A0A9N9S476</accession>
<evidence type="ECO:0000256" key="2">
    <source>
        <dbReference type="ARBA" id="ARBA00022690"/>
    </source>
</evidence>
<comment type="similarity">
    <text evidence="1 4">Belongs to the serpin family.</text>
</comment>